<gene>
    <name evidence="2" type="ORF">Tco_0839290</name>
</gene>
<dbReference type="PANTHER" id="PTHR33067">
    <property type="entry name" value="RNA-DIRECTED DNA POLYMERASE-RELATED"/>
    <property type="match status" value="1"/>
</dbReference>
<keyword evidence="3" id="KW-1185">Reference proteome</keyword>
<feature type="region of interest" description="Disordered" evidence="1">
    <location>
        <begin position="1"/>
        <end position="31"/>
    </location>
</feature>
<organism evidence="2 3">
    <name type="scientific">Tanacetum coccineum</name>
    <dbReference type="NCBI Taxonomy" id="301880"/>
    <lineage>
        <taxon>Eukaryota</taxon>
        <taxon>Viridiplantae</taxon>
        <taxon>Streptophyta</taxon>
        <taxon>Embryophyta</taxon>
        <taxon>Tracheophyta</taxon>
        <taxon>Spermatophyta</taxon>
        <taxon>Magnoliopsida</taxon>
        <taxon>eudicotyledons</taxon>
        <taxon>Gunneridae</taxon>
        <taxon>Pentapetalae</taxon>
        <taxon>asterids</taxon>
        <taxon>campanulids</taxon>
        <taxon>Asterales</taxon>
        <taxon>Asteraceae</taxon>
        <taxon>Asteroideae</taxon>
        <taxon>Anthemideae</taxon>
        <taxon>Anthemidinae</taxon>
        <taxon>Tanacetum</taxon>
    </lineage>
</organism>
<dbReference type="Gene3D" id="2.40.70.10">
    <property type="entry name" value="Acid Proteases"/>
    <property type="match status" value="1"/>
</dbReference>
<evidence type="ECO:0000313" key="2">
    <source>
        <dbReference type="EMBL" id="GJT04828.1"/>
    </source>
</evidence>
<protein>
    <submittedName>
        <fullName evidence="2">Uncharacterized protein</fullName>
    </submittedName>
</protein>
<proteinExistence type="predicted"/>
<accession>A0ABQ5AU69</accession>
<reference evidence="2" key="2">
    <citation type="submission" date="2022-01" db="EMBL/GenBank/DDBJ databases">
        <authorList>
            <person name="Yamashiro T."/>
            <person name="Shiraishi A."/>
            <person name="Satake H."/>
            <person name="Nakayama K."/>
        </authorList>
    </citation>
    <scope>NUCLEOTIDE SEQUENCE</scope>
</reference>
<name>A0ABQ5AU69_9ASTR</name>
<sequence>MRGYRAAVPGFYQRNNENPSYHERKQSTKDTLSKFMSESVKRNEENSNLIKDIRASTDAAIRNQGASIKTLEIQIGKMSKVIQERGFGSLPSSIEANMRDQVKSISTTIEADSYMILKERRSYGPQFLEAYSEASHINNSIPRKEKDLGSFILPCFINNVCFDNALIDLGSRVSVMPLLTYLNLGLGELAHTKLYNSRHARGYQSSLVPQKTIFVYHRAKIDVYKIKITLRVEEERIVFTSVKPASSLIKRVYMLSLRERMELDLEARLMGETLVLMRSLNPFFGDYIELNDLNEPFELRRNLGDDLIPTIKEGEQIKEFRTRDDELDAGINDYPSYCDNDKKIHIDCTHNLKFSCMIGFEFTHAKFFPLLYVNVMSKKFHNSIMKDKMVYKGNNVVGALMNVPVFVGTFSVVTDFVVLENMDAYRDEGMGDVIFGEPFLREMGIKTRRFKRMITIYNGDNEVTYRMVRSHPRFKHHTNEQCNKIPPLLKVSEEDKMNEISHPNQKLKGFYIGVLNLGPNYIQDTKMEEWLTREHISVHEME</sequence>
<dbReference type="EMBL" id="BQNB010012538">
    <property type="protein sequence ID" value="GJT04828.1"/>
    <property type="molecule type" value="Genomic_DNA"/>
</dbReference>
<comment type="caution">
    <text evidence="2">The sequence shown here is derived from an EMBL/GenBank/DDBJ whole genome shotgun (WGS) entry which is preliminary data.</text>
</comment>
<dbReference type="InterPro" id="IPR021109">
    <property type="entry name" value="Peptidase_aspartic_dom_sf"/>
</dbReference>
<evidence type="ECO:0000256" key="1">
    <source>
        <dbReference type="SAM" id="MobiDB-lite"/>
    </source>
</evidence>
<evidence type="ECO:0000313" key="3">
    <source>
        <dbReference type="Proteomes" id="UP001151760"/>
    </source>
</evidence>
<reference evidence="2" key="1">
    <citation type="journal article" date="2022" name="Int. J. Mol. Sci.">
        <title>Draft Genome of Tanacetum Coccineum: Genomic Comparison of Closely Related Tanacetum-Family Plants.</title>
        <authorList>
            <person name="Yamashiro T."/>
            <person name="Shiraishi A."/>
            <person name="Nakayama K."/>
            <person name="Satake H."/>
        </authorList>
    </citation>
    <scope>NUCLEOTIDE SEQUENCE</scope>
</reference>
<feature type="compositionally biased region" description="Basic and acidic residues" evidence="1">
    <location>
        <begin position="20"/>
        <end position="31"/>
    </location>
</feature>
<dbReference type="PANTHER" id="PTHR33067:SF9">
    <property type="entry name" value="RNA-DIRECTED DNA POLYMERASE"/>
    <property type="match status" value="1"/>
</dbReference>
<dbReference type="Proteomes" id="UP001151760">
    <property type="component" value="Unassembled WGS sequence"/>
</dbReference>